<keyword evidence="5 7" id="KW-0472">Membrane</keyword>
<keyword evidence="10" id="KW-1185">Reference proteome</keyword>
<keyword evidence="4 7" id="KW-0812">Transmembrane</keyword>
<keyword evidence="2 7" id="KW-0813">Transport</keyword>
<keyword evidence="6 7" id="KW-0998">Cell outer membrane</keyword>
<dbReference type="NCBIfam" id="TIGR04057">
    <property type="entry name" value="SusC_RagA_signa"/>
    <property type="match status" value="1"/>
</dbReference>
<dbReference type="SUPFAM" id="SSF56935">
    <property type="entry name" value="Porins"/>
    <property type="match status" value="1"/>
</dbReference>
<gene>
    <name evidence="9" type="ORF">MKQ68_13930</name>
</gene>
<comment type="similarity">
    <text evidence="7">Belongs to the TonB-dependent receptor family.</text>
</comment>
<dbReference type="InterPro" id="IPR023996">
    <property type="entry name" value="TonB-dep_OMP_SusC/RagA"/>
</dbReference>
<dbReference type="InterPro" id="IPR037066">
    <property type="entry name" value="Plug_dom_sf"/>
</dbReference>
<evidence type="ECO:0000313" key="9">
    <source>
        <dbReference type="EMBL" id="UYQ91190.1"/>
    </source>
</evidence>
<dbReference type="InterPro" id="IPR039426">
    <property type="entry name" value="TonB-dep_rcpt-like"/>
</dbReference>
<dbReference type="InterPro" id="IPR012910">
    <property type="entry name" value="Plug_dom"/>
</dbReference>
<evidence type="ECO:0000313" key="10">
    <source>
        <dbReference type="Proteomes" id="UP001162741"/>
    </source>
</evidence>
<protein>
    <submittedName>
        <fullName evidence="9">TonB-dependent receptor</fullName>
    </submittedName>
</protein>
<dbReference type="RefSeq" id="WP_264279666.1">
    <property type="nucleotide sequence ID" value="NZ_CP107006.1"/>
</dbReference>
<keyword evidence="9" id="KW-0675">Receptor</keyword>
<dbReference type="Gene3D" id="2.170.130.10">
    <property type="entry name" value="TonB-dependent receptor, plug domain"/>
    <property type="match status" value="1"/>
</dbReference>
<dbReference type="InterPro" id="IPR008969">
    <property type="entry name" value="CarboxyPept-like_regulatory"/>
</dbReference>
<dbReference type="InterPro" id="IPR023997">
    <property type="entry name" value="TonB-dep_OMP_SusC/RagA_CS"/>
</dbReference>
<dbReference type="Pfam" id="PF13715">
    <property type="entry name" value="CarbopepD_reg_2"/>
    <property type="match status" value="1"/>
</dbReference>
<accession>A0ABY6IUY6</accession>
<evidence type="ECO:0000256" key="3">
    <source>
        <dbReference type="ARBA" id="ARBA00022452"/>
    </source>
</evidence>
<dbReference type="Pfam" id="PF07715">
    <property type="entry name" value="Plug"/>
    <property type="match status" value="1"/>
</dbReference>
<dbReference type="Gene3D" id="2.40.170.20">
    <property type="entry name" value="TonB-dependent receptor, beta-barrel domain"/>
    <property type="match status" value="1"/>
</dbReference>
<evidence type="ECO:0000256" key="2">
    <source>
        <dbReference type="ARBA" id="ARBA00022448"/>
    </source>
</evidence>
<sequence length="1088" mass="118694">MKKRTKFALPEAIRVSLVFTLAFFLVLSAQAGIYQEVSIKGRIINEEDKTPIPGVAVQIKGTTKGAMTDGDGNFKLNAKPGDVIVLSSVGFTQKTFTVEAGVSTYDQTLASSNSQLNEVVVTGYSSQRVKDLTGSVAVVNVKQMKQQPAASPVEALQGKATGVQIISDGAPGATPQIRIRGFSTINNNDPLYVVDGVPYEGKLSWLSSGDIESLQVLKDASAASIYGARANNGVVIITTKKGIQGPPRVTLDAYYGVQVPQRNSFPEMMNPTQYADYLFQSFKNAGITPGTAETTGSNYGTGTTPVLPDYLVAGKATGQNVTAADADPTKYNYSRDGGTFYQITRANKQGTDWFREITRDAPIQNYQLNVNGGGENATYAISGGYMGQEGIVRHTGYERYNVRSNTTFKIFDDRVRFGENMQYSYEEFFGVGVNPNVSGDYQGEGSALGFAYRIPTIIPVYDINGNFAGSRGDKLGNAQNPLAMLYRAKDNVQKRNFFFGNVFGEVDIIKGLTAKTSFGVRYENYSGMTIGYPNLEFSEGSNANSLSENSGYNKDWTWTNTLTYKLTAGKHVLTVLGGIEAYKYRGRSLTGGRNEFFLLGNLDYYYLSRGSANINNNSTGGINSLFSIFGRADYAFADKYLLSATVRRDGSSNFGPDNKYGTFPAGSVAWRLSEEAFMQDVSWLEDLKVRAGYGVTGNQRIPGFQYLARFESALGNAAYPITGSGVQTGVWQNAYANPGIKWEELRSLNVGLDFSLMSGVLDGSFDWYTRKTKDMLYNLPLPSMASGEGSTPFVNIGDMQNDGIEISLNYHYTAKRDFSLDFGVNFSRNVNEIVALAPSVSQQLYGAFRSLSTSVLKAGAPFGSFYGYKVAGIYQNAQEVTAGPSYDRARVGGLKYQDISGPEGKPDGKIDPNDRTIIGNPHPDFLYSFSLNLKYRNFDLAAFFNGSQGNDLYEATRYFTDFTTFDGSASTRMLGAWSPTNTSSKIPSPYRGASDFEYASSSYYVQDGSYFRMKNLQIGYTIPMEKALGGKVKNLRVYAGGTNLFTLTKYTGLDPEVSQTNSTFSALGVDFGIYPVGRQYILGVTAGF</sequence>
<feature type="domain" description="TonB-dependent receptor plug" evidence="8">
    <location>
        <begin position="129"/>
        <end position="234"/>
    </location>
</feature>
<name>A0ABY6IUY6_9BACT</name>
<dbReference type="SUPFAM" id="SSF49464">
    <property type="entry name" value="Carboxypeptidase regulatory domain-like"/>
    <property type="match status" value="1"/>
</dbReference>
<dbReference type="PROSITE" id="PS52016">
    <property type="entry name" value="TONB_DEPENDENT_REC_3"/>
    <property type="match status" value="1"/>
</dbReference>
<evidence type="ECO:0000256" key="1">
    <source>
        <dbReference type="ARBA" id="ARBA00004571"/>
    </source>
</evidence>
<evidence type="ECO:0000256" key="6">
    <source>
        <dbReference type="ARBA" id="ARBA00023237"/>
    </source>
</evidence>
<dbReference type="Gene3D" id="2.60.40.1120">
    <property type="entry name" value="Carboxypeptidase-like, regulatory domain"/>
    <property type="match status" value="1"/>
</dbReference>
<dbReference type="EMBL" id="CP107006">
    <property type="protein sequence ID" value="UYQ91190.1"/>
    <property type="molecule type" value="Genomic_DNA"/>
</dbReference>
<keyword evidence="3 7" id="KW-1134">Transmembrane beta strand</keyword>
<evidence type="ECO:0000256" key="4">
    <source>
        <dbReference type="ARBA" id="ARBA00022692"/>
    </source>
</evidence>
<evidence type="ECO:0000256" key="7">
    <source>
        <dbReference type="PROSITE-ProRule" id="PRU01360"/>
    </source>
</evidence>
<evidence type="ECO:0000259" key="8">
    <source>
        <dbReference type="Pfam" id="PF07715"/>
    </source>
</evidence>
<comment type="subcellular location">
    <subcellularLocation>
        <location evidence="1 7">Cell outer membrane</location>
        <topology evidence="1 7">Multi-pass membrane protein</topology>
    </subcellularLocation>
</comment>
<reference evidence="9" key="1">
    <citation type="submission" date="2022-10" db="EMBL/GenBank/DDBJ databases">
        <title>Chitinophaga sp. nov., isolated from soil.</title>
        <authorList>
            <person name="Jeon C.O."/>
        </authorList>
    </citation>
    <scope>NUCLEOTIDE SEQUENCE</scope>
    <source>
        <strain evidence="9">R8</strain>
    </source>
</reference>
<evidence type="ECO:0000256" key="5">
    <source>
        <dbReference type="ARBA" id="ARBA00023136"/>
    </source>
</evidence>
<dbReference type="Proteomes" id="UP001162741">
    <property type="component" value="Chromosome"/>
</dbReference>
<proteinExistence type="inferred from homology"/>
<dbReference type="InterPro" id="IPR036942">
    <property type="entry name" value="Beta-barrel_TonB_sf"/>
</dbReference>
<organism evidence="9 10">
    <name type="scientific">Chitinophaga horti</name>
    <dbReference type="NCBI Taxonomy" id="2920382"/>
    <lineage>
        <taxon>Bacteria</taxon>
        <taxon>Pseudomonadati</taxon>
        <taxon>Bacteroidota</taxon>
        <taxon>Chitinophagia</taxon>
        <taxon>Chitinophagales</taxon>
        <taxon>Chitinophagaceae</taxon>
        <taxon>Chitinophaga</taxon>
    </lineage>
</organism>
<dbReference type="NCBIfam" id="TIGR04056">
    <property type="entry name" value="OMP_RagA_SusC"/>
    <property type="match status" value="1"/>
</dbReference>